<evidence type="ECO:0000313" key="8">
    <source>
        <dbReference type="EMBL" id="MEB8515173.1"/>
    </source>
</evidence>
<dbReference type="SUPFAM" id="SSF52540">
    <property type="entry name" value="P-loop containing nucleoside triphosphate hydrolases"/>
    <property type="match status" value="1"/>
</dbReference>
<evidence type="ECO:0000259" key="7">
    <source>
        <dbReference type="Pfam" id="PF10412"/>
    </source>
</evidence>
<dbReference type="GO" id="GO:0003677">
    <property type="term" value="F:DNA binding"/>
    <property type="evidence" value="ECO:0007669"/>
    <property type="project" value="UniProtKB-KW"/>
</dbReference>
<accession>A0ABU6FTF1</accession>
<feature type="compositionally biased region" description="Low complexity" evidence="6">
    <location>
        <begin position="436"/>
        <end position="452"/>
    </location>
</feature>
<dbReference type="EMBL" id="JAQGFR010000262">
    <property type="protein sequence ID" value="MEB8515173.1"/>
    <property type="molecule type" value="Genomic_DNA"/>
</dbReference>
<dbReference type="PANTHER" id="PTHR37937:SF1">
    <property type="entry name" value="CONJUGATIVE TRANSFER: DNA TRANSPORT"/>
    <property type="match status" value="1"/>
</dbReference>
<evidence type="ECO:0000256" key="4">
    <source>
        <dbReference type="ARBA" id="ARBA00022989"/>
    </source>
</evidence>
<keyword evidence="3" id="KW-0812">Transmembrane</keyword>
<evidence type="ECO:0000256" key="3">
    <source>
        <dbReference type="ARBA" id="ARBA00022692"/>
    </source>
</evidence>
<name>A0ABU6FTF1_9PROT</name>
<keyword evidence="9" id="KW-1185">Reference proteome</keyword>
<sequence length="627" mass="67434">MFKSIFGKAVEAAKQVATPENIARAREMAGKAGQAATAAGKQAAKAVAEKSAAKTTTAASREAQAIVNKHMSDAHDATVGDVRRGTQITDVTSPAMRAKLKEKTGPGQISVGGVPVDPGDEQQHFLLCGAPGTGKSVELKKILRTVRGRKQRAVVYDVSGELVSLYYRPGIDHILCPLDMRNELWNPWLDAESFEYAALAKSLIQDTKGGSSDPFWVDSARATLEALLMEAPDLDGLVNVGLSAPISDLMQVVEMAGFGGMIGPSKTFQSTRSVLATYLRSLAMLDNVTRDDTDAFSIRRWLEEDDGSWLFFSVPSRGRDALRPLVSMWLDTVVRHVMSLPPDPARRIWLSLDELPSLNAVPSLAPALAEGRKFGLTGILGVQAFGQLQEKYGEKLAAALWGLPKTRLYLRISDAGTAEHVSKEIGDQQIRRETVSNSDSSSAQGASSSTSTGEQIVIERAVLPSQIAALPDLTGYLKLGGSPVVAKVIVDFAGLPRTGEQDNFQDRPMRTMRKPARPAMAPAAEQQPVLAPEVQAETEATATPSAVVTDAAASGFPEASTQLQEVEMQQAATQYNSILHAETQKLLDTYDEELIANLNDEEIDQLAEILVERTDIITGNNSGKMEA</sequence>
<reference evidence="8 9" key="1">
    <citation type="submission" date="2022-11" db="EMBL/GenBank/DDBJ databases">
        <title>Comparative genomics analysis of Acidithiobacillus ferriphilus.</title>
        <authorList>
            <person name="Ma L."/>
        </authorList>
    </citation>
    <scope>NUCLEOTIDE SEQUENCE [LARGE SCALE GENOMIC DNA]</scope>
    <source>
        <strain evidence="8 9">DY15</strain>
    </source>
</reference>
<evidence type="ECO:0000313" key="9">
    <source>
        <dbReference type="Proteomes" id="UP001308776"/>
    </source>
</evidence>
<keyword evidence="4" id="KW-1133">Transmembrane helix</keyword>
<dbReference type="Gene3D" id="3.40.50.300">
    <property type="entry name" value="P-loop containing nucleotide triphosphate hydrolases"/>
    <property type="match status" value="2"/>
</dbReference>
<dbReference type="InterPro" id="IPR051539">
    <property type="entry name" value="T4SS-coupling_protein"/>
</dbReference>
<comment type="subcellular location">
    <subcellularLocation>
        <location evidence="1">Cell membrane</location>
        <topology evidence="1">Multi-pass membrane protein</topology>
    </subcellularLocation>
</comment>
<dbReference type="CDD" id="cd01127">
    <property type="entry name" value="TrwB_TraG_TraD_VirD4"/>
    <property type="match status" value="1"/>
</dbReference>
<feature type="region of interest" description="Disordered" evidence="6">
    <location>
        <begin position="423"/>
        <end position="452"/>
    </location>
</feature>
<proteinExistence type="predicted"/>
<keyword evidence="8" id="KW-0238">DNA-binding</keyword>
<evidence type="ECO:0000256" key="2">
    <source>
        <dbReference type="ARBA" id="ARBA00022475"/>
    </source>
</evidence>
<keyword evidence="2" id="KW-1003">Cell membrane</keyword>
<keyword evidence="5" id="KW-0472">Membrane</keyword>
<dbReference type="PANTHER" id="PTHR37937">
    <property type="entry name" value="CONJUGATIVE TRANSFER: DNA TRANSPORT"/>
    <property type="match status" value="1"/>
</dbReference>
<dbReference type="InterPro" id="IPR027417">
    <property type="entry name" value="P-loop_NTPase"/>
</dbReference>
<dbReference type="RefSeq" id="WP_325757414.1">
    <property type="nucleotide sequence ID" value="NZ_JAQGFK010000188.1"/>
</dbReference>
<protein>
    <submittedName>
        <fullName evidence="8">Type IV secretion system DNA-binding domain-containing protein</fullName>
    </submittedName>
</protein>
<comment type="caution">
    <text evidence="8">The sequence shown here is derived from an EMBL/GenBank/DDBJ whole genome shotgun (WGS) entry which is preliminary data.</text>
</comment>
<dbReference type="InterPro" id="IPR019476">
    <property type="entry name" value="T4SS_TraD_DNA-bd"/>
</dbReference>
<evidence type="ECO:0000256" key="1">
    <source>
        <dbReference type="ARBA" id="ARBA00004651"/>
    </source>
</evidence>
<dbReference type="Pfam" id="PF10412">
    <property type="entry name" value="TrwB_AAD_bind"/>
    <property type="match status" value="1"/>
</dbReference>
<evidence type="ECO:0000256" key="5">
    <source>
        <dbReference type="ARBA" id="ARBA00023136"/>
    </source>
</evidence>
<feature type="domain" description="Type IV secretion system coupling protein TraD DNA-binding" evidence="7">
    <location>
        <begin position="109"/>
        <end position="487"/>
    </location>
</feature>
<dbReference type="Proteomes" id="UP001308776">
    <property type="component" value="Unassembled WGS sequence"/>
</dbReference>
<organism evidence="8 9">
    <name type="scientific">Acidithiobacillus ferriphilus</name>
    <dbReference type="NCBI Taxonomy" id="1689834"/>
    <lineage>
        <taxon>Bacteria</taxon>
        <taxon>Pseudomonadati</taxon>
        <taxon>Pseudomonadota</taxon>
        <taxon>Acidithiobacillia</taxon>
        <taxon>Acidithiobacillales</taxon>
        <taxon>Acidithiobacillaceae</taxon>
        <taxon>Acidithiobacillus</taxon>
    </lineage>
</organism>
<feature type="compositionally biased region" description="Basic and acidic residues" evidence="6">
    <location>
        <begin position="423"/>
        <end position="434"/>
    </location>
</feature>
<gene>
    <name evidence="8" type="ORF">OW717_14145</name>
</gene>
<evidence type="ECO:0000256" key="6">
    <source>
        <dbReference type="SAM" id="MobiDB-lite"/>
    </source>
</evidence>